<evidence type="ECO:0000256" key="6">
    <source>
        <dbReference type="ARBA" id="ARBA00022801"/>
    </source>
</evidence>
<dbReference type="Pfam" id="PF03372">
    <property type="entry name" value="Exo_endo_phos"/>
    <property type="match status" value="1"/>
</dbReference>
<dbReference type="InParanoid" id="E8R1M7"/>
<sequence>MMSLLSPRFDRFVFPTLGMACLILSGFFAAVASVPPAQARQEAVPPQTQPAVGRPIRIVTWNCDALFTTDEVKRRKSDFINMVAEVQPDVILLQEVTSQAVLEAVRDVIGWTKADGSPADAVCSSFNPDHTQEYNSLEVGVISRFPIVEAVEFDTELDNPPSERQVVERQLTIPSRLNPPPNFRGRGFLRVRTSSPDLVLYNVHLKSSRGQFGRQDVNNAIQREYVMGALALDAAAIRVAFPNHDVIIGGDFNVGITDRDKLANSWEVEAARRKGQAYDRTHALLTGLIDGCRFRPLCEGVGETYVKGANRFKGAGAIDNLYVDGPHRDRFRPAKPARSSYGSDHLPVWTEFTPVL</sequence>
<feature type="domain" description="Endonuclease/exonuclease/phosphatase" evidence="9">
    <location>
        <begin position="59"/>
        <end position="345"/>
    </location>
</feature>
<name>E8R1M7_ISOPI</name>
<reference evidence="10 11" key="2">
    <citation type="journal article" date="2011" name="Stand. Genomic Sci.">
        <title>Complete genome sequence of Isosphaera pallida type strain (IS1B).</title>
        <authorList>
            <consortium name="US DOE Joint Genome Institute (JGI-PGF)"/>
            <person name="Goker M."/>
            <person name="Cleland D."/>
            <person name="Saunders E."/>
            <person name="Lapidus A."/>
            <person name="Nolan M."/>
            <person name="Lucas S."/>
            <person name="Hammon N."/>
            <person name="Deshpande S."/>
            <person name="Cheng J.F."/>
            <person name="Tapia R."/>
            <person name="Han C."/>
            <person name="Goodwin L."/>
            <person name="Pitluck S."/>
            <person name="Liolios K."/>
            <person name="Pagani I."/>
            <person name="Ivanova N."/>
            <person name="Mavromatis K."/>
            <person name="Pati A."/>
            <person name="Chen A."/>
            <person name="Palaniappan K."/>
            <person name="Land M."/>
            <person name="Hauser L."/>
            <person name="Chang Y.J."/>
            <person name="Jeffries C.D."/>
            <person name="Detter J.C."/>
            <person name="Beck B."/>
            <person name="Woyke T."/>
            <person name="Bristow J."/>
            <person name="Eisen J.A."/>
            <person name="Markowitz V."/>
            <person name="Hugenholtz P."/>
            <person name="Kyrpides N.C."/>
            <person name="Klenk H.P."/>
        </authorList>
    </citation>
    <scope>NUCLEOTIDE SEQUENCE [LARGE SCALE GENOMIC DNA]</scope>
    <source>
        <strain evidence="11">ATCC 43644 / DSM 9630 / IS1B</strain>
    </source>
</reference>
<evidence type="ECO:0000313" key="11">
    <source>
        <dbReference type="Proteomes" id="UP000008631"/>
    </source>
</evidence>
<evidence type="ECO:0000256" key="1">
    <source>
        <dbReference type="ARBA" id="ARBA00001936"/>
    </source>
</evidence>
<keyword evidence="3" id="KW-0540">Nuclease</keyword>
<dbReference type="InterPro" id="IPR051547">
    <property type="entry name" value="TDP2-like"/>
</dbReference>
<evidence type="ECO:0000313" key="10">
    <source>
        <dbReference type="EMBL" id="ADV63445.1"/>
    </source>
</evidence>
<evidence type="ECO:0000256" key="5">
    <source>
        <dbReference type="ARBA" id="ARBA00022763"/>
    </source>
</evidence>
<comment type="cofactor">
    <cofactor evidence="2">
        <name>Mg(2+)</name>
        <dbReference type="ChEBI" id="CHEBI:18420"/>
    </cofactor>
</comment>
<dbReference type="InterPro" id="IPR005135">
    <property type="entry name" value="Endo/exonuclease/phosphatase"/>
</dbReference>
<keyword evidence="6" id="KW-0378">Hydrolase</keyword>
<keyword evidence="8" id="KW-0234">DNA repair</keyword>
<dbReference type="InterPro" id="IPR036691">
    <property type="entry name" value="Endo/exonu/phosph_ase_sf"/>
</dbReference>
<dbReference type="PANTHER" id="PTHR15822:SF4">
    <property type="entry name" value="TYROSYL-DNA PHOSPHODIESTERASE 2"/>
    <property type="match status" value="1"/>
</dbReference>
<evidence type="ECO:0000256" key="8">
    <source>
        <dbReference type="ARBA" id="ARBA00023204"/>
    </source>
</evidence>
<keyword evidence="4" id="KW-0479">Metal-binding</keyword>
<dbReference type="eggNOG" id="COG0708">
    <property type="taxonomic scope" value="Bacteria"/>
</dbReference>
<dbReference type="GO" id="GO:0006281">
    <property type="term" value="P:DNA repair"/>
    <property type="evidence" value="ECO:0007669"/>
    <property type="project" value="UniProtKB-KW"/>
</dbReference>
<evidence type="ECO:0000256" key="3">
    <source>
        <dbReference type="ARBA" id="ARBA00022722"/>
    </source>
</evidence>
<reference key="1">
    <citation type="submission" date="2010-11" db="EMBL/GenBank/DDBJ databases">
        <title>The complete sequence of chromosome of Isophaera pallida ATCC 43644.</title>
        <authorList>
            <consortium name="US DOE Joint Genome Institute (JGI-PGF)"/>
            <person name="Lucas S."/>
            <person name="Copeland A."/>
            <person name="Lapidus A."/>
            <person name="Bruce D."/>
            <person name="Goodwin L."/>
            <person name="Pitluck S."/>
            <person name="Kyrpides N."/>
            <person name="Mavromatis K."/>
            <person name="Pagani I."/>
            <person name="Ivanova N."/>
            <person name="Saunders E."/>
            <person name="Brettin T."/>
            <person name="Detter J.C."/>
            <person name="Han C."/>
            <person name="Tapia R."/>
            <person name="Land M."/>
            <person name="Hauser L."/>
            <person name="Markowitz V."/>
            <person name="Cheng J.-F."/>
            <person name="Hugenholtz P."/>
            <person name="Woyke T."/>
            <person name="Wu D."/>
            <person name="Eisen J.A."/>
        </authorList>
    </citation>
    <scope>NUCLEOTIDE SEQUENCE</scope>
    <source>
        <strain>ATCC 43644</strain>
    </source>
</reference>
<protein>
    <submittedName>
        <fullName evidence="10">Endonuclease/exonuclease/phosphatase</fullName>
    </submittedName>
</protein>
<gene>
    <name evidence="10" type="ordered locus">Isop_2880</name>
</gene>
<dbReference type="RefSeq" id="WP_013565733.1">
    <property type="nucleotide sequence ID" value="NC_014962.1"/>
</dbReference>
<proteinExistence type="predicted"/>
<dbReference type="EMBL" id="CP002353">
    <property type="protein sequence ID" value="ADV63445.1"/>
    <property type="molecule type" value="Genomic_DNA"/>
</dbReference>
<dbReference type="Gene3D" id="3.60.10.10">
    <property type="entry name" value="Endonuclease/exonuclease/phosphatase"/>
    <property type="match status" value="1"/>
</dbReference>
<dbReference type="KEGG" id="ipa:Isop_2880"/>
<keyword evidence="10" id="KW-0255">Endonuclease</keyword>
<accession>E8R1M7</accession>
<comment type="cofactor">
    <cofactor evidence="1">
        <name>Mn(2+)</name>
        <dbReference type="ChEBI" id="CHEBI:29035"/>
    </cofactor>
</comment>
<dbReference type="PANTHER" id="PTHR15822">
    <property type="entry name" value="TRAF AND TNF RECEPTOR-ASSOCIATED PROTEIN"/>
    <property type="match status" value="1"/>
</dbReference>
<evidence type="ECO:0000256" key="7">
    <source>
        <dbReference type="ARBA" id="ARBA00022842"/>
    </source>
</evidence>
<evidence type="ECO:0000259" key="9">
    <source>
        <dbReference type="Pfam" id="PF03372"/>
    </source>
</evidence>
<dbReference type="OrthoDB" id="5447300at2"/>
<dbReference type="HOGENOM" id="CLU_777970_0_0_0"/>
<keyword evidence="7" id="KW-0460">Magnesium</keyword>
<dbReference type="AlphaFoldDB" id="E8R1M7"/>
<dbReference type="SUPFAM" id="SSF56219">
    <property type="entry name" value="DNase I-like"/>
    <property type="match status" value="1"/>
</dbReference>
<organism evidence="10 11">
    <name type="scientific">Isosphaera pallida (strain ATCC 43644 / DSM 9630 / IS1B)</name>
    <dbReference type="NCBI Taxonomy" id="575540"/>
    <lineage>
        <taxon>Bacteria</taxon>
        <taxon>Pseudomonadati</taxon>
        <taxon>Planctomycetota</taxon>
        <taxon>Planctomycetia</taxon>
        <taxon>Isosphaerales</taxon>
        <taxon>Isosphaeraceae</taxon>
        <taxon>Isosphaera</taxon>
    </lineage>
</organism>
<keyword evidence="11" id="KW-1185">Reference proteome</keyword>
<dbReference type="GO" id="GO:0004519">
    <property type="term" value="F:endonuclease activity"/>
    <property type="evidence" value="ECO:0007669"/>
    <property type="project" value="UniProtKB-KW"/>
</dbReference>
<dbReference type="GO" id="GO:0046872">
    <property type="term" value="F:metal ion binding"/>
    <property type="evidence" value="ECO:0007669"/>
    <property type="project" value="UniProtKB-KW"/>
</dbReference>
<dbReference type="GO" id="GO:0016787">
    <property type="term" value="F:hydrolase activity"/>
    <property type="evidence" value="ECO:0007669"/>
    <property type="project" value="UniProtKB-KW"/>
</dbReference>
<evidence type="ECO:0000256" key="4">
    <source>
        <dbReference type="ARBA" id="ARBA00022723"/>
    </source>
</evidence>
<dbReference type="STRING" id="575540.Isop_2880"/>
<evidence type="ECO:0000256" key="2">
    <source>
        <dbReference type="ARBA" id="ARBA00001946"/>
    </source>
</evidence>
<keyword evidence="5" id="KW-0227">DNA damage</keyword>
<dbReference type="Proteomes" id="UP000008631">
    <property type="component" value="Chromosome"/>
</dbReference>